<protein>
    <submittedName>
        <fullName evidence="2">Uncharacterized protein</fullName>
    </submittedName>
</protein>
<feature type="region of interest" description="Disordered" evidence="1">
    <location>
        <begin position="1"/>
        <end position="45"/>
    </location>
</feature>
<evidence type="ECO:0000313" key="2">
    <source>
        <dbReference type="EMBL" id="GBN81606.1"/>
    </source>
</evidence>
<keyword evidence="3" id="KW-1185">Reference proteome</keyword>
<evidence type="ECO:0000256" key="1">
    <source>
        <dbReference type="SAM" id="MobiDB-lite"/>
    </source>
</evidence>
<feature type="compositionally biased region" description="Polar residues" evidence="1">
    <location>
        <begin position="1"/>
        <end position="10"/>
    </location>
</feature>
<proteinExistence type="predicted"/>
<dbReference type="EMBL" id="BGPR01019329">
    <property type="protein sequence ID" value="GBN81606.1"/>
    <property type="molecule type" value="Genomic_DNA"/>
</dbReference>
<dbReference type="OrthoDB" id="6418112at2759"/>
<evidence type="ECO:0000313" key="3">
    <source>
        <dbReference type="Proteomes" id="UP000499080"/>
    </source>
</evidence>
<accession>A0A4Y2S1Y1</accession>
<name>A0A4Y2S1Y1_ARAVE</name>
<reference evidence="2 3" key="1">
    <citation type="journal article" date="2019" name="Sci. Rep.">
        <title>Orb-weaving spider Araneus ventricosus genome elucidates the spidroin gene catalogue.</title>
        <authorList>
            <person name="Kono N."/>
            <person name="Nakamura H."/>
            <person name="Ohtoshi R."/>
            <person name="Moran D.A.P."/>
            <person name="Shinohara A."/>
            <person name="Yoshida Y."/>
            <person name="Fujiwara M."/>
            <person name="Mori M."/>
            <person name="Tomita M."/>
            <person name="Arakawa K."/>
        </authorList>
    </citation>
    <scope>NUCLEOTIDE SEQUENCE [LARGE SCALE GENOMIC DNA]</scope>
</reference>
<dbReference type="Proteomes" id="UP000499080">
    <property type="component" value="Unassembled WGS sequence"/>
</dbReference>
<gene>
    <name evidence="2" type="ORF">AVEN_84445_1</name>
</gene>
<comment type="caution">
    <text evidence="2">The sequence shown here is derived from an EMBL/GenBank/DDBJ whole genome shotgun (WGS) entry which is preliminary data.</text>
</comment>
<sequence length="282" mass="32389">MGRSYLSASKTIRKKRKTKESGAKPSKFNTRARENQPSPLPAPTELPEYFFRSRSVKCKHHPSILRCDDNEKLSHTQITVSDVYDDCYSVNLQSLYTTTQSSPSEKFLKSGKSTNELVLRLAQNEYEDINILISNADSNSKIPQLNPFTLQFFIKDKVNRHTSIQNMKFTRQGKIIVTTQDPVCAAQLLNLETVVNIPVSTNVIWENITYRFLLYDIPTKVSLLEVAEELTRSNGIEIVEMRRFVKQNNTRETSPVLVTKLGTRLPGYMEIWFTNQKIQSFN</sequence>
<organism evidence="2 3">
    <name type="scientific">Araneus ventricosus</name>
    <name type="common">Orbweaver spider</name>
    <name type="synonym">Epeira ventricosa</name>
    <dbReference type="NCBI Taxonomy" id="182803"/>
    <lineage>
        <taxon>Eukaryota</taxon>
        <taxon>Metazoa</taxon>
        <taxon>Ecdysozoa</taxon>
        <taxon>Arthropoda</taxon>
        <taxon>Chelicerata</taxon>
        <taxon>Arachnida</taxon>
        <taxon>Araneae</taxon>
        <taxon>Araneomorphae</taxon>
        <taxon>Entelegynae</taxon>
        <taxon>Araneoidea</taxon>
        <taxon>Araneidae</taxon>
        <taxon>Araneus</taxon>
    </lineage>
</organism>
<dbReference type="AlphaFoldDB" id="A0A4Y2S1Y1"/>